<dbReference type="EMBL" id="SWCI01000001">
    <property type="protein sequence ID" value="TKB51551.1"/>
    <property type="molecule type" value="Genomic_DNA"/>
</dbReference>
<keyword evidence="2" id="KW-1185">Reference proteome</keyword>
<organism evidence="1 2">
    <name type="scientific">Ferrimonas sediminicola</name>
    <dbReference type="NCBI Taxonomy" id="2569538"/>
    <lineage>
        <taxon>Bacteria</taxon>
        <taxon>Pseudomonadati</taxon>
        <taxon>Pseudomonadota</taxon>
        <taxon>Gammaproteobacteria</taxon>
        <taxon>Alteromonadales</taxon>
        <taxon>Ferrimonadaceae</taxon>
        <taxon>Ferrimonas</taxon>
    </lineage>
</organism>
<comment type="caution">
    <text evidence="1">The sequence shown here is derived from an EMBL/GenBank/DDBJ whole genome shotgun (WGS) entry which is preliminary data.</text>
</comment>
<sequence length="184" mass="21075">MQQEVRKTHSFDCHSEVSSDAFPEWKYKFILRKLALKRGERVLVISPCDERFVRILAQQVGERGSIDILTDHVMNSAILKQQYADLSCVSVQVRGPAIKRVDYQAVIWLGAMTESGSDLAREIQFSWRLLDKCGRLLLALPQSLPESSNFLDEAIDIGNGLGFVSRMKRRCDEHCMWIGVKYLR</sequence>
<accession>A0A4V5NY75</accession>
<dbReference type="OrthoDB" id="6398501at2"/>
<dbReference type="Proteomes" id="UP000305674">
    <property type="component" value="Unassembled WGS sequence"/>
</dbReference>
<evidence type="ECO:0000313" key="1">
    <source>
        <dbReference type="EMBL" id="TKB51551.1"/>
    </source>
</evidence>
<gene>
    <name evidence="1" type="ORF">FCL40_03070</name>
</gene>
<protein>
    <submittedName>
        <fullName evidence="1">Uncharacterized protein</fullName>
    </submittedName>
</protein>
<dbReference type="AlphaFoldDB" id="A0A4V5NY75"/>
<name>A0A4V5NY75_9GAMM</name>
<evidence type="ECO:0000313" key="2">
    <source>
        <dbReference type="Proteomes" id="UP000305674"/>
    </source>
</evidence>
<dbReference type="RefSeq" id="WP_136851222.1">
    <property type="nucleotide sequence ID" value="NZ_SWCI01000001.1"/>
</dbReference>
<reference evidence="1 2" key="1">
    <citation type="submission" date="2019-04" db="EMBL/GenBank/DDBJ databases">
        <authorList>
            <person name="Hwang J.C."/>
        </authorList>
    </citation>
    <scope>NUCLEOTIDE SEQUENCE [LARGE SCALE GENOMIC DNA]</scope>
    <source>
        <strain evidence="1 2">IMCC35001</strain>
    </source>
</reference>
<proteinExistence type="predicted"/>